<dbReference type="Proteomes" id="UP001596380">
    <property type="component" value="Unassembled WGS sequence"/>
</dbReference>
<organism evidence="2 3">
    <name type="scientific">Actinomadura yumaensis</name>
    <dbReference type="NCBI Taxonomy" id="111807"/>
    <lineage>
        <taxon>Bacteria</taxon>
        <taxon>Bacillati</taxon>
        <taxon>Actinomycetota</taxon>
        <taxon>Actinomycetes</taxon>
        <taxon>Streptosporangiales</taxon>
        <taxon>Thermomonosporaceae</taxon>
        <taxon>Actinomadura</taxon>
    </lineage>
</organism>
<comment type="caution">
    <text evidence="2">The sequence shown here is derived from an EMBL/GenBank/DDBJ whole genome shotgun (WGS) entry which is preliminary data.</text>
</comment>
<dbReference type="Pfam" id="PF13349">
    <property type="entry name" value="DUF4097"/>
    <property type="match status" value="1"/>
</dbReference>
<dbReference type="EMBL" id="JBHSXS010000001">
    <property type="protein sequence ID" value="MFC6878619.1"/>
    <property type="molecule type" value="Genomic_DNA"/>
</dbReference>
<accession>A0ABW2CCC5</accession>
<proteinExistence type="predicted"/>
<reference evidence="3" key="1">
    <citation type="journal article" date="2019" name="Int. J. Syst. Evol. Microbiol.">
        <title>The Global Catalogue of Microorganisms (GCM) 10K type strain sequencing project: providing services to taxonomists for standard genome sequencing and annotation.</title>
        <authorList>
            <consortium name="The Broad Institute Genomics Platform"/>
            <consortium name="The Broad Institute Genome Sequencing Center for Infectious Disease"/>
            <person name="Wu L."/>
            <person name="Ma J."/>
        </authorList>
    </citation>
    <scope>NUCLEOTIDE SEQUENCE [LARGE SCALE GENOMIC DNA]</scope>
    <source>
        <strain evidence="3">JCM 3369</strain>
    </source>
</reference>
<evidence type="ECO:0000259" key="1">
    <source>
        <dbReference type="Pfam" id="PF13349"/>
    </source>
</evidence>
<evidence type="ECO:0000313" key="3">
    <source>
        <dbReference type="Proteomes" id="UP001596380"/>
    </source>
</evidence>
<dbReference type="RefSeq" id="WP_378063015.1">
    <property type="nucleotide sequence ID" value="NZ_JBHSXS010000001.1"/>
</dbReference>
<gene>
    <name evidence="2" type="ORF">ACFQKB_02450</name>
</gene>
<feature type="domain" description="DUF4097" evidence="1">
    <location>
        <begin position="70"/>
        <end position="269"/>
    </location>
</feature>
<evidence type="ECO:0000313" key="2">
    <source>
        <dbReference type="EMBL" id="MFC6878619.1"/>
    </source>
</evidence>
<keyword evidence="3" id="KW-1185">Reference proteome</keyword>
<protein>
    <submittedName>
        <fullName evidence="2">DUF4097 domain-containing protein</fullName>
    </submittedName>
</protein>
<dbReference type="InterPro" id="IPR025164">
    <property type="entry name" value="Toastrack_DUF4097"/>
</dbReference>
<sequence length="287" mass="29210">MSRWTIDEPTTLDFDGVVALKATLISGSVSVLASDFSAGEAPGGAGAERPSIKITGVDGPPLVIGHEAGMLTITHERLWEGVLSWLRTQKCHADITVTVPRDCPVTLNLVSADAVVSGLTARASIKSASGDVTLDGLLGTVDANTVSGALEAQGLDGAVTFTSVSGDLTLAGGSIDRLAARTVSGRVAADVDLAGESRVEANTVSGEVALRIPEDAGAEVSLNSATGRIDTSFPELGRQDRAVARSVNGKLGDGSGRLSVNTVSGSVTLLGRPVADAPEITTPRTEK</sequence>
<name>A0ABW2CCC5_9ACTN</name>